<dbReference type="PATRIC" id="fig|1219045.3.peg.3979"/>
<evidence type="ECO:0000313" key="4">
    <source>
        <dbReference type="EMBL" id="KFG88336.1"/>
    </source>
</evidence>
<feature type="domain" description="Isochorismatase-like" evidence="3">
    <location>
        <begin position="12"/>
        <end position="99"/>
    </location>
</feature>
<evidence type="ECO:0000256" key="2">
    <source>
        <dbReference type="SAM" id="MobiDB-lite"/>
    </source>
</evidence>
<accession>A0A086P4L8</accession>
<keyword evidence="5" id="KW-1185">Reference proteome</keyword>
<dbReference type="RefSeq" id="WP_051908634.1">
    <property type="nucleotide sequence ID" value="NZ_BCZD01000016.1"/>
</dbReference>
<organism evidence="4 5">
    <name type="scientific">Sphingobium herbicidovorans (strain ATCC 700291 / DSM 11019 / CCUG 56400 / KCTC 2939 / LMG 18315 / NBRC 16415 / MH)</name>
    <name type="common">Sphingomonas herbicidovorans</name>
    <dbReference type="NCBI Taxonomy" id="1219045"/>
    <lineage>
        <taxon>Bacteria</taxon>
        <taxon>Pseudomonadati</taxon>
        <taxon>Pseudomonadota</taxon>
        <taxon>Alphaproteobacteria</taxon>
        <taxon>Sphingomonadales</taxon>
        <taxon>Sphingomonadaceae</taxon>
        <taxon>Sphingobium</taxon>
    </lineage>
</organism>
<reference evidence="4" key="1">
    <citation type="submission" date="2014-08" db="EMBL/GenBank/DDBJ databases">
        <title>Draft genome sequences of Sphingobium herbicidovorans.</title>
        <authorList>
            <person name="Gan H.M."/>
            <person name="Gan H.Y."/>
            <person name="Savka M.A."/>
        </authorList>
    </citation>
    <scope>NUCLEOTIDE SEQUENCE [LARGE SCALE GENOMIC DNA]</scope>
    <source>
        <strain evidence="4">NBRC 16415</strain>
    </source>
</reference>
<dbReference type="InterPro" id="IPR050272">
    <property type="entry name" value="Isochorismatase-like_hydrls"/>
</dbReference>
<dbReference type="AlphaFoldDB" id="A0A086P4L8"/>
<gene>
    <name evidence="4" type="ORF">BV98_003919</name>
</gene>
<dbReference type="InterPro" id="IPR036380">
    <property type="entry name" value="Isochorismatase-like_sf"/>
</dbReference>
<dbReference type="EMBL" id="JFZA02000062">
    <property type="protein sequence ID" value="KFG88336.1"/>
    <property type="molecule type" value="Genomic_DNA"/>
</dbReference>
<comment type="caution">
    <text evidence="4">The sequence shown here is derived from an EMBL/GenBank/DDBJ whole genome shotgun (WGS) entry which is preliminary data.</text>
</comment>
<name>A0A086P4L8_SPHHM</name>
<dbReference type="SUPFAM" id="SSF52499">
    <property type="entry name" value="Isochorismatase-like hydrolases"/>
    <property type="match status" value="1"/>
</dbReference>
<dbReference type="Proteomes" id="UP000024284">
    <property type="component" value="Unassembled WGS sequence"/>
</dbReference>
<dbReference type="PANTHER" id="PTHR43540:SF6">
    <property type="entry name" value="ISOCHORISMATASE-LIKE DOMAIN-CONTAINING PROTEIN"/>
    <property type="match status" value="1"/>
</dbReference>
<sequence>MHPYPPGPSNQGATGHFHIRGAPAESVEKLRPQPQDFPVARSSGLIGFHGTALDAMLRRMTIETVVITGVSTNVAVAGCAMAATDPACQVVAAKDCFAADEIVGMP</sequence>
<evidence type="ECO:0000313" key="5">
    <source>
        <dbReference type="Proteomes" id="UP000024284"/>
    </source>
</evidence>
<dbReference type="Pfam" id="PF00857">
    <property type="entry name" value="Isochorismatase"/>
    <property type="match status" value="1"/>
</dbReference>
<proteinExistence type="predicted"/>
<evidence type="ECO:0000259" key="3">
    <source>
        <dbReference type="Pfam" id="PF00857"/>
    </source>
</evidence>
<protein>
    <submittedName>
        <fullName evidence="4">Hydrolase</fullName>
    </submittedName>
</protein>
<dbReference type="Gene3D" id="3.40.50.850">
    <property type="entry name" value="Isochorismatase-like"/>
    <property type="match status" value="1"/>
</dbReference>
<dbReference type="STRING" id="76947.GCA_002080435_03843"/>
<keyword evidence="1 4" id="KW-0378">Hydrolase</keyword>
<dbReference type="GO" id="GO:0016787">
    <property type="term" value="F:hydrolase activity"/>
    <property type="evidence" value="ECO:0007669"/>
    <property type="project" value="UniProtKB-KW"/>
</dbReference>
<evidence type="ECO:0000256" key="1">
    <source>
        <dbReference type="ARBA" id="ARBA00022801"/>
    </source>
</evidence>
<dbReference type="PANTHER" id="PTHR43540">
    <property type="entry name" value="PEROXYUREIDOACRYLATE/UREIDOACRYLATE AMIDOHYDROLASE-RELATED"/>
    <property type="match status" value="1"/>
</dbReference>
<dbReference type="InterPro" id="IPR000868">
    <property type="entry name" value="Isochorismatase-like_dom"/>
</dbReference>
<dbReference type="OrthoDB" id="9807387at2"/>
<feature type="region of interest" description="Disordered" evidence="2">
    <location>
        <begin position="1"/>
        <end position="35"/>
    </location>
</feature>